<dbReference type="SUPFAM" id="SSF56935">
    <property type="entry name" value="Porins"/>
    <property type="match status" value="1"/>
</dbReference>
<comment type="subcellular location">
    <subcellularLocation>
        <location evidence="1 11">Cell outer membrane</location>
        <topology evidence="1 11">Multi-pass membrane protein</topology>
    </subcellularLocation>
</comment>
<dbReference type="Proteomes" id="UP000256310">
    <property type="component" value="Unassembled WGS sequence"/>
</dbReference>
<dbReference type="Pfam" id="PF07715">
    <property type="entry name" value="Plug"/>
    <property type="match status" value="1"/>
</dbReference>
<evidence type="ECO:0000256" key="8">
    <source>
        <dbReference type="ARBA" id="ARBA00023077"/>
    </source>
</evidence>
<protein>
    <submittedName>
        <fullName evidence="16">Iron complex outermembrane receptor protein</fullName>
    </submittedName>
</protein>
<keyword evidence="2 11" id="KW-0813">Transport</keyword>
<keyword evidence="17" id="KW-1185">Reference proteome</keyword>
<evidence type="ECO:0000256" key="1">
    <source>
        <dbReference type="ARBA" id="ARBA00004571"/>
    </source>
</evidence>
<dbReference type="OrthoDB" id="7223550at2"/>
<keyword evidence="16" id="KW-0675">Receptor</keyword>
<proteinExistence type="inferred from homology"/>
<dbReference type="PANTHER" id="PTHR32552">
    <property type="entry name" value="FERRICHROME IRON RECEPTOR-RELATED"/>
    <property type="match status" value="1"/>
</dbReference>
<dbReference type="EMBL" id="QRDP01000004">
    <property type="protein sequence ID" value="RED17360.1"/>
    <property type="molecule type" value="Genomic_DNA"/>
</dbReference>
<evidence type="ECO:0000256" key="11">
    <source>
        <dbReference type="PROSITE-ProRule" id="PRU01360"/>
    </source>
</evidence>
<evidence type="ECO:0000259" key="15">
    <source>
        <dbReference type="Pfam" id="PF07715"/>
    </source>
</evidence>
<keyword evidence="9 11" id="KW-0472">Membrane</keyword>
<dbReference type="Gene3D" id="2.40.170.20">
    <property type="entry name" value="TonB-dependent receptor, beta-barrel domain"/>
    <property type="match status" value="1"/>
</dbReference>
<keyword evidence="13" id="KW-0732">Signal</keyword>
<name>A0A3D9FHU5_9SPHN</name>
<feature type="domain" description="TonB-dependent receptor plug" evidence="15">
    <location>
        <begin position="57"/>
        <end position="162"/>
    </location>
</feature>
<evidence type="ECO:0000256" key="5">
    <source>
        <dbReference type="ARBA" id="ARBA00022692"/>
    </source>
</evidence>
<feature type="chain" id="PRO_5017684189" evidence="13">
    <location>
        <begin position="29"/>
        <end position="748"/>
    </location>
</feature>
<dbReference type="AlphaFoldDB" id="A0A3D9FHU5"/>
<dbReference type="GO" id="GO:0006826">
    <property type="term" value="P:iron ion transport"/>
    <property type="evidence" value="ECO:0007669"/>
    <property type="project" value="UniProtKB-KW"/>
</dbReference>
<accession>A0A3D9FHU5</accession>
<comment type="similarity">
    <text evidence="11 12">Belongs to the TonB-dependent receptor family.</text>
</comment>
<dbReference type="RefSeq" id="WP_116236645.1">
    <property type="nucleotide sequence ID" value="NZ_QRDP01000004.1"/>
</dbReference>
<evidence type="ECO:0000256" key="2">
    <source>
        <dbReference type="ARBA" id="ARBA00022448"/>
    </source>
</evidence>
<evidence type="ECO:0000313" key="17">
    <source>
        <dbReference type="Proteomes" id="UP000256310"/>
    </source>
</evidence>
<evidence type="ECO:0000256" key="6">
    <source>
        <dbReference type="ARBA" id="ARBA00023004"/>
    </source>
</evidence>
<dbReference type="PROSITE" id="PS52016">
    <property type="entry name" value="TONB_DEPENDENT_REC_3"/>
    <property type="match status" value="1"/>
</dbReference>
<keyword evidence="7" id="KW-0406">Ion transport</keyword>
<reference evidence="16 17" key="1">
    <citation type="submission" date="2018-07" db="EMBL/GenBank/DDBJ databases">
        <title>Genomic Encyclopedia of Type Strains, Phase IV (KMG-IV): sequencing the most valuable type-strain genomes for metagenomic binning, comparative biology and taxonomic classification.</title>
        <authorList>
            <person name="Goeker M."/>
        </authorList>
    </citation>
    <scope>NUCLEOTIDE SEQUENCE [LARGE SCALE GENOMIC DNA]</scope>
    <source>
        <strain evidence="16 17">DSM 26725</strain>
    </source>
</reference>
<keyword evidence="10 11" id="KW-0998">Cell outer membrane</keyword>
<keyword evidence="3 11" id="KW-1134">Transmembrane beta strand</keyword>
<comment type="caution">
    <text evidence="16">The sequence shown here is derived from an EMBL/GenBank/DDBJ whole genome shotgun (WGS) entry which is preliminary data.</text>
</comment>
<evidence type="ECO:0000256" key="9">
    <source>
        <dbReference type="ARBA" id="ARBA00023136"/>
    </source>
</evidence>
<keyword evidence="5 11" id="KW-0812">Transmembrane</keyword>
<feature type="domain" description="TonB-dependent receptor-like beta-barrel" evidence="14">
    <location>
        <begin position="293"/>
        <end position="708"/>
    </location>
</feature>
<evidence type="ECO:0000256" key="10">
    <source>
        <dbReference type="ARBA" id="ARBA00023237"/>
    </source>
</evidence>
<keyword evidence="8 12" id="KW-0798">TonB box</keyword>
<evidence type="ECO:0000256" key="12">
    <source>
        <dbReference type="RuleBase" id="RU003357"/>
    </source>
</evidence>
<keyword evidence="4" id="KW-0410">Iron transport</keyword>
<dbReference type="InterPro" id="IPR012910">
    <property type="entry name" value="Plug_dom"/>
</dbReference>
<evidence type="ECO:0000256" key="13">
    <source>
        <dbReference type="SAM" id="SignalP"/>
    </source>
</evidence>
<evidence type="ECO:0000256" key="4">
    <source>
        <dbReference type="ARBA" id="ARBA00022496"/>
    </source>
</evidence>
<gene>
    <name evidence="16" type="ORF">DFR46_2406</name>
</gene>
<dbReference type="GO" id="GO:0009279">
    <property type="term" value="C:cell outer membrane"/>
    <property type="evidence" value="ECO:0007669"/>
    <property type="project" value="UniProtKB-SubCell"/>
</dbReference>
<feature type="signal peptide" evidence="13">
    <location>
        <begin position="1"/>
        <end position="28"/>
    </location>
</feature>
<keyword evidence="6" id="KW-0408">Iron</keyword>
<evidence type="ECO:0000259" key="14">
    <source>
        <dbReference type="Pfam" id="PF00593"/>
    </source>
</evidence>
<organism evidence="16 17">
    <name type="scientific">Parasphingopyxis lamellibrachiae</name>
    <dbReference type="NCBI Taxonomy" id="680125"/>
    <lineage>
        <taxon>Bacteria</taxon>
        <taxon>Pseudomonadati</taxon>
        <taxon>Pseudomonadota</taxon>
        <taxon>Alphaproteobacteria</taxon>
        <taxon>Sphingomonadales</taxon>
        <taxon>Sphingomonadaceae</taxon>
        <taxon>Parasphingopyxis</taxon>
    </lineage>
</organism>
<dbReference type="CDD" id="cd01347">
    <property type="entry name" value="ligand_gated_channel"/>
    <property type="match status" value="1"/>
</dbReference>
<evidence type="ECO:0000256" key="3">
    <source>
        <dbReference type="ARBA" id="ARBA00022452"/>
    </source>
</evidence>
<dbReference type="InterPro" id="IPR000531">
    <property type="entry name" value="Beta-barrel_TonB"/>
</dbReference>
<sequence length="748" mass="81167">MKSTATCIFKSGVAASALMLGVATPAAAQTNDSDVPETRSGNAPIIVTAQKREQGIQDVPISMEVVSGETLADFNVNDFQAMSAYVPNVAVETTAGNDVIYIRGFGSPPSNFSFDQAVSLYIDGVYAGRSRQAQAPFFDIERVEVLRGPQGALFGKNTAAGAISIVSAGPTDEFSASLTGSYDFEYEGFEFSGHVSGPITDTLSVRLAGRLVDNNGYIANAATGERNPQTQQQLLRLTALWEPSPNFDFTLRAEYGNQEIRGGITVSDFVDRRPNLRQRRFLEDAALGEEGIDGETLIVSGTANIQLGDYTLTSITGYSWFDSNIVNGFDQSLPTGGNVPNNVYNSYPENFDQFSQEIRLLSPTGRPLEFIVGAYYDTSDYHLDQFGGFNLSNAVLNYFGLLNTVFDQETESYSLFGQATLNVSDSLRFIGSLRYTHTSKDATFDGQLIYGPFPLRPLTQASGSRSENNVDPSITAQYDISDDVMVYATYGRGSKSGGFVSNTYGTVDSTFQYEPERSENWEVGIRSTFDDFTLNVSVYDTSFKNLQVSVYNPTISTYQTGNAASAASTGIEATLIWAPSEHFDLRASGAYQDTRYLDYPGAACLATQPVSECDASSPASIAANNIAGSPLPYVSNWSGSMQGHFSHPLSENLQLDVTGVVSARSGYFNSDNQDPAFGYQEGYAKIDMRVQVGDPDGRWHLAFVGRNLTNVLSAGSSFRLPFPITDATRSIHYLEPARSLAVEAGFRF</sequence>
<dbReference type="Pfam" id="PF00593">
    <property type="entry name" value="TonB_dep_Rec_b-barrel"/>
    <property type="match status" value="1"/>
</dbReference>
<dbReference type="InterPro" id="IPR039426">
    <property type="entry name" value="TonB-dep_rcpt-like"/>
</dbReference>
<dbReference type="InterPro" id="IPR036942">
    <property type="entry name" value="Beta-barrel_TonB_sf"/>
</dbReference>
<dbReference type="PANTHER" id="PTHR32552:SF81">
    <property type="entry name" value="TONB-DEPENDENT OUTER MEMBRANE RECEPTOR"/>
    <property type="match status" value="1"/>
</dbReference>
<evidence type="ECO:0000256" key="7">
    <source>
        <dbReference type="ARBA" id="ARBA00023065"/>
    </source>
</evidence>
<evidence type="ECO:0000313" key="16">
    <source>
        <dbReference type="EMBL" id="RED17360.1"/>
    </source>
</evidence>